<protein>
    <submittedName>
        <fullName evidence="1">Uncharacterized protein</fullName>
    </submittedName>
</protein>
<evidence type="ECO:0000313" key="1">
    <source>
        <dbReference type="EMBL" id="GAC70741.1"/>
    </source>
</evidence>
<keyword evidence="2" id="KW-1185">Reference proteome</keyword>
<proteinExistence type="predicted"/>
<reference evidence="1 2" key="1">
    <citation type="submission" date="2013-01" db="EMBL/GenBank/DDBJ databases">
        <title>Whole genome shotgun sequence of Gordonia soli NBRC 108243.</title>
        <authorList>
            <person name="Isaki-Nakamura S."/>
            <person name="Hosoyama A."/>
            <person name="Tsuchikane K."/>
            <person name="Ando Y."/>
            <person name="Baba S."/>
            <person name="Ohji S."/>
            <person name="Hamada M."/>
            <person name="Tamura T."/>
            <person name="Yamazoe A."/>
            <person name="Yamazaki S."/>
            <person name="Fujita N."/>
        </authorList>
    </citation>
    <scope>NUCLEOTIDE SEQUENCE [LARGE SCALE GENOMIC DNA]</scope>
    <source>
        <strain evidence="1 2">NBRC 108243</strain>
    </source>
</reference>
<comment type="caution">
    <text evidence="1">The sequence shown here is derived from an EMBL/GenBank/DDBJ whole genome shotgun (WGS) entry which is preliminary data.</text>
</comment>
<dbReference type="Proteomes" id="UP000011666">
    <property type="component" value="Unassembled WGS sequence"/>
</dbReference>
<dbReference type="EMBL" id="BANX01000039">
    <property type="protein sequence ID" value="GAC70741.1"/>
    <property type="molecule type" value="Genomic_DNA"/>
</dbReference>
<organism evidence="1 2">
    <name type="scientific">Gordonia soli NBRC 108243</name>
    <dbReference type="NCBI Taxonomy" id="1223545"/>
    <lineage>
        <taxon>Bacteria</taxon>
        <taxon>Bacillati</taxon>
        <taxon>Actinomycetota</taxon>
        <taxon>Actinomycetes</taxon>
        <taxon>Mycobacteriales</taxon>
        <taxon>Gordoniaceae</taxon>
        <taxon>Gordonia</taxon>
    </lineage>
</organism>
<accession>M0QR36</accession>
<name>M0QR36_9ACTN</name>
<dbReference type="RefSeq" id="WP_007625035.1">
    <property type="nucleotide sequence ID" value="NZ_BANX01000039.1"/>
</dbReference>
<dbReference type="AlphaFoldDB" id="M0QR36"/>
<feature type="non-terminal residue" evidence="1">
    <location>
        <position position="1"/>
    </location>
</feature>
<gene>
    <name evidence="1" type="ORF">GS4_39_00720</name>
</gene>
<dbReference type="eggNOG" id="ENOG5032YTS">
    <property type="taxonomic scope" value="Bacteria"/>
</dbReference>
<sequence length="107" mass="11663">YVAAWLFGAVGIGLDLPTTAIEQFDARHVWDVSPGATSAGGHYVSLVARRGFVEVVTWGRTHPVTPRFIQQYADEAIVYITPDRLTTTASPEGFAMSQLIDDLAQLN</sequence>
<evidence type="ECO:0000313" key="2">
    <source>
        <dbReference type="Proteomes" id="UP000011666"/>
    </source>
</evidence>